<dbReference type="AlphaFoldDB" id="A0A813KQL6"/>
<protein>
    <submittedName>
        <fullName evidence="2">Uncharacterized protein</fullName>
    </submittedName>
</protein>
<sequence length="125" mass="14161">MLPVERRASIVSTNKINGDQRPQAKHEQNNNKDSRSGLTSRKIITKRGETGRHVWRVKRRTGAQLTRPGDHFGMSSHSGEPPLNVDYSTWPCSLLFSHVVLPDSYRFYLSPGASHRSCMQQQSLC</sequence>
<comment type="caution">
    <text evidence="2">The sequence shown here is derived from an EMBL/GenBank/DDBJ whole genome shotgun (WGS) entry which is preliminary data.</text>
</comment>
<evidence type="ECO:0000256" key="1">
    <source>
        <dbReference type="SAM" id="MobiDB-lite"/>
    </source>
</evidence>
<organism evidence="2 3">
    <name type="scientific">Polarella glacialis</name>
    <name type="common">Dinoflagellate</name>
    <dbReference type="NCBI Taxonomy" id="89957"/>
    <lineage>
        <taxon>Eukaryota</taxon>
        <taxon>Sar</taxon>
        <taxon>Alveolata</taxon>
        <taxon>Dinophyceae</taxon>
        <taxon>Suessiales</taxon>
        <taxon>Suessiaceae</taxon>
        <taxon>Polarella</taxon>
    </lineage>
</organism>
<gene>
    <name evidence="2" type="ORF">PGLA2088_LOCUS35413</name>
</gene>
<evidence type="ECO:0000313" key="3">
    <source>
        <dbReference type="Proteomes" id="UP000626109"/>
    </source>
</evidence>
<feature type="region of interest" description="Disordered" evidence="1">
    <location>
        <begin position="1"/>
        <end position="49"/>
    </location>
</feature>
<reference evidence="2" key="1">
    <citation type="submission" date="2021-02" db="EMBL/GenBank/DDBJ databases">
        <authorList>
            <person name="Dougan E. K."/>
            <person name="Rhodes N."/>
            <person name="Thang M."/>
            <person name="Chan C."/>
        </authorList>
    </citation>
    <scope>NUCLEOTIDE SEQUENCE</scope>
</reference>
<feature type="compositionally biased region" description="Basic and acidic residues" evidence="1">
    <location>
        <begin position="22"/>
        <end position="35"/>
    </location>
</feature>
<accession>A0A813KQL6</accession>
<dbReference type="EMBL" id="CAJNNW010031834">
    <property type="protein sequence ID" value="CAE8709355.1"/>
    <property type="molecule type" value="Genomic_DNA"/>
</dbReference>
<proteinExistence type="predicted"/>
<evidence type="ECO:0000313" key="2">
    <source>
        <dbReference type="EMBL" id="CAE8709355.1"/>
    </source>
</evidence>
<name>A0A813KQL6_POLGL</name>
<dbReference type="Proteomes" id="UP000626109">
    <property type="component" value="Unassembled WGS sequence"/>
</dbReference>